<evidence type="ECO:0000313" key="2">
    <source>
        <dbReference type="Proteomes" id="UP000828390"/>
    </source>
</evidence>
<sequence length="106" mass="12284">MKKHLYVDNIISSFSDEKAVLLYFRDARDLMSKAGFNLQAWASNSAKLLKEISRIRKRLGLKIDYKSVGYELEHVGRRLGIFCHLHQSDTTKGYQTRDFTTDVTNI</sequence>
<keyword evidence="2" id="KW-1185">Reference proteome</keyword>
<dbReference type="Proteomes" id="UP000828390">
    <property type="component" value="Unassembled WGS sequence"/>
</dbReference>
<dbReference type="EMBL" id="JAIWYP010000009">
    <property type="protein sequence ID" value="KAH3770021.1"/>
    <property type="molecule type" value="Genomic_DNA"/>
</dbReference>
<evidence type="ECO:0000313" key="1">
    <source>
        <dbReference type="EMBL" id="KAH3770021.1"/>
    </source>
</evidence>
<dbReference type="AlphaFoldDB" id="A0A9D4E032"/>
<gene>
    <name evidence="1" type="ORF">DPMN_171300</name>
</gene>
<name>A0A9D4E032_DREPO</name>
<reference evidence="1" key="2">
    <citation type="submission" date="2020-11" db="EMBL/GenBank/DDBJ databases">
        <authorList>
            <person name="McCartney M.A."/>
            <person name="Auch B."/>
            <person name="Kono T."/>
            <person name="Mallez S."/>
            <person name="Becker A."/>
            <person name="Gohl D.M."/>
            <person name="Silverstein K.A.T."/>
            <person name="Koren S."/>
            <person name="Bechman K.B."/>
            <person name="Herman A."/>
            <person name="Abrahante J.E."/>
            <person name="Garbe J."/>
        </authorList>
    </citation>
    <scope>NUCLEOTIDE SEQUENCE</scope>
    <source>
        <strain evidence="1">Duluth1</strain>
        <tissue evidence="1">Whole animal</tissue>
    </source>
</reference>
<proteinExistence type="predicted"/>
<comment type="caution">
    <text evidence="1">The sequence shown here is derived from an EMBL/GenBank/DDBJ whole genome shotgun (WGS) entry which is preliminary data.</text>
</comment>
<protein>
    <submittedName>
        <fullName evidence="1">Uncharacterized protein</fullName>
    </submittedName>
</protein>
<accession>A0A9D4E032</accession>
<organism evidence="1 2">
    <name type="scientific">Dreissena polymorpha</name>
    <name type="common">Zebra mussel</name>
    <name type="synonym">Mytilus polymorpha</name>
    <dbReference type="NCBI Taxonomy" id="45954"/>
    <lineage>
        <taxon>Eukaryota</taxon>
        <taxon>Metazoa</taxon>
        <taxon>Spiralia</taxon>
        <taxon>Lophotrochozoa</taxon>
        <taxon>Mollusca</taxon>
        <taxon>Bivalvia</taxon>
        <taxon>Autobranchia</taxon>
        <taxon>Heteroconchia</taxon>
        <taxon>Euheterodonta</taxon>
        <taxon>Imparidentia</taxon>
        <taxon>Neoheterodontei</taxon>
        <taxon>Myida</taxon>
        <taxon>Dreissenoidea</taxon>
        <taxon>Dreissenidae</taxon>
        <taxon>Dreissena</taxon>
    </lineage>
</organism>
<reference evidence="1" key="1">
    <citation type="journal article" date="2019" name="bioRxiv">
        <title>The Genome of the Zebra Mussel, Dreissena polymorpha: A Resource for Invasive Species Research.</title>
        <authorList>
            <person name="McCartney M.A."/>
            <person name="Auch B."/>
            <person name="Kono T."/>
            <person name="Mallez S."/>
            <person name="Zhang Y."/>
            <person name="Obille A."/>
            <person name="Becker A."/>
            <person name="Abrahante J.E."/>
            <person name="Garbe J."/>
            <person name="Badalamenti J.P."/>
            <person name="Herman A."/>
            <person name="Mangelson H."/>
            <person name="Liachko I."/>
            <person name="Sullivan S."/>
            <person name="Sone E.D."/>
            <person name="Koren S."/>
            <person name="Silverstein K.A.T."/>
            <person name="Beckman K.B."/>
            <person name="Gohl D.M."/>
        </authorList>
    </citation>
    <scope>NUCLEOTIDE SEQUENCE</scope>
    <source>
        <strain evidence="1">Duluth1</strain>
        <tissue evidence="1">Whole animal</tissue>
    </source>
</reference>